<evidence type="ECO:0000313" key="1">
    <source>
        <dbReference type="EMBL" id="PXY85047.1"/>
    </source>
</evidence>
<accession>A0ABX5N351</accession>
<proteinExistence type="predicted"/>
<gene>
    <name evidence="1" type="ORF">DK873_07895</name>
</gene>
<reference evidence="1 2" key="1">
    <citation type="submission" date="2018-05" db="EMBL/GenBank/DDBJ databases">
        <title>Reference genomes for bee gut microbiota database.</title>
        <authorList>
            <person name="Ellegaard K.M."/>
        </authorList>
    </citation>
    <scope>NUCLEOTIDE SEQUENCE [LARGE SCALE GENOMIC DNA]</scope>
    <source>
        <strain evidence="1 2">ESL0184</strain>
    </source>
</reference>
<protein>
    <submittedName>
        <fullName evidence="1">Uncharacterized protein</fullName>
    </submittedName>
</protein>
<dbReference type="RefSeq" id="WP_110446468.1">
    <property type="nucleotide sequence ID" value="NZ_QGLG01000002.1"/>
</dbReference>
<evidence type="ECO:0000313" key="2">
    <source>
        <dbReference type="Proteomes" id="UP000247698"/>
    </source>
</evidence>
<comment type="caution">
    <text evidence="1">The sequence shown here is derived from an EMBL/GenBank/DDBJ whole genome shotgun (WGS) entry which is preliminary data.</text>
</comment>
<sequence>MTKYFITVDLPINKMGGMNTDLQLDKELKLSEIFGGSDKAKDLNYCSEAISYYDNKIKIMWSDKKKIQGLLPYFSATGFKAWQNIGKLRGYDLSFINLLKFMTTKKARFT</sequence>
<keyword evidence="2" id="KW-1185">Reference proteome</keyword>
<dbReference type="EMBL" id="QGLG01000002">
    <property type="protein sequence ID" value="PXY85047.1"/>
    <property type="molecule type" value="Genomic_DNA"/>
</dbReference>
<name>A0ABX5N351_9LACO</name>
<dbReference type="Proteomes" id="UP000247698">
    <property type="component" value="Unassembled WGS sequence"/>
</dbReference>
<organism evidence="1 2">
    <name type="scientific">Lactobacillus melliventris</name>
    <dbReference type="NCBI Taxonomy" id="1218507"/>
    <lineage>
        <taxon>Bacteria</taxon>
        <taxon>Bacillati</taxon>
        <taxon>Bacillota</taxon>
        <taxon>Bacilli</taxon>
        <taxon>Lactobacillales</taxon>
        <taxon>Lactobacillaceae</taxon>
        <taxon>Lactobacillus</taxon>
    </lineage>
</organism>